<keyword evidence="8 13" id="KW-1133">Transmembrane helix</keyword>
<accession>A0A1M7FHZ1</accession>
<comment type="similarity">
    <text evidence="3">Belongs to the binding-protein-dependent transport system permease family. HisMQ subfamily.</text>
</comment>
<protein>
    <recommendedName>
        <fullName evidence="12">Glutamate/aspartate import permease protein GltK</fullName>
    </recommendedName>
</protein>
<evidence type="ECO:0000256" key="5">
    <source>
        <dbReference type="ARBA" id="ARBA00022475"/>
    </source>
</evidence>
<keyword evidence="5" id="KW-1003">Cell membrane</keyword>
<evidence type="ECO:0000256" key="9">
    <source>
        <dbReference type="ARBA" id="ARBA00023136"/>
    </source>
</evidence>
<comment type="function">
    <text evidence="1">Part of the binding-protein-dependent transport system for glutamine; probably responsible for the translocation of the substrate across the membrane.</text>
</comment>
<evidence type="ECO:0000256" key="1">
    <source>
        <dbReference type="ARBA" id="ARBA00003159"/>
    </source>
</evidence>
<evidence type="ECO:0000256" key="10">
    <source>
        <dbReference type="ARBA" id="ARBA00060298"/>
    </source>
</evidence>
<evidence type="ECO:0000256" key="2">
    <source>
        <dbReference type="ARBA" id="ARBA00004429"/>
    </source>
</evidence>
<dbReference type="Gene3D" id="1.10.3720.10">
    <property type="entry name" value="MetI-like"/>
    <property type="match status" value="1"/>
</dbReference>
<dbReference type="GO" id="GO:0006865">
    <property type="term" value="P:amino acid transport"/>
    <property type="evidence" value="ECO:0007669"/>
    <property type="project" value="UniProtKB-KW"/>
</dbReference>
<dbReference type="NCBIfam" id="TIGR01726">
    <property type="entry name" value="HEQRo_perm_3TM"/>
    <property type="match status" value="1"/>
</dbReference>
<dbReference type="GO" id="GO:0043190">
    <property type="term" value="C:ATP-binding cassette (ABC) transporter complex"/>
    <property type="evidence" value="ECO:0007669"/>
    <property type="project" value="InterPro"/>
</dbReference>
<feature type="domain" description="ABC transmembrane type-1" evidence="14">
    <location>
        <begin position="19"/>
        <end position="208"/>
    </location>
</feature>
<dbReference type="PANTHER" id="PTHR30614">
    <property type="entry name" value="MEMBRANE COMPONENT OF AMINO ACID ABC TRANSPORTER"/>
    <property type="match status" value="1"/>
</dbReference>
<evidence type="ECO:0000256" key="8">
    <source>
        <dbReference type="ARBA" id="ARBA00022989"/>
    </source>
</evidence>
<evidence type="ECO:0000256" key="13">
    <source>
        <dbReference type="RuleBase" id="RU363032"/>
    </source>
</evidence>
<dbReference type="PANTHER" id="PTHR30614:SF20">
    <property type="entry name" value="GLUTAMINE TRANSPORT SYSTEM PERMEASE PROTEIN GLNP"/>
    <property type="match status" value="1"/>
</dbReference>
<evidence type="ECO:0000256" key="6">
    <source>
        <dbReference type="ARBA" id="ARBA00022692"/>
    </source>
</evidence>
<feature type="transmembrane region" description="Helical" evidence="13">
    <location>
        <begin position="189"/>
        <end position="208"/>
    </location>
</feature>
<reference evidence="17" key="1">
    <citation type="submission" date="2016-11" db="EMBL/GenBank/DDBJ databases">
        <authorList>
            <person name="Varghese N."/>
            <person name="Submissions S."/>
        </authorList>
    </citation>
    <scope>NUCLEOTIDE SEQUENCE [LARGE SCALE GENOMIC DNA]</scope>
    <source>
        <strain evidence="17">DSM 6637</strain>
    </source>
</reference>
<evidence type="ECO:0000313" key="17">
    <source>
        <dbReference type="Proteomes" id="UP000184444"/>
    </source>
</evidence>
<reference evidence="16" key="2">
    <citation type="submission" date="2016-11" db="EMBL/GenBank/DDBJ databases">
        <authorList>
            <person name="Jaros S."/>
            <person name="Januszkiewicz K."/>
            <person name="Wedrychowicz H."/>
        </authorList>
    </citation>
    <scope>NUCLEOTIDE SEQUENCE [LARGE SCALE GENOMIC DNA]</scope>
    <source>
        <strain evidence="16">DSM 6637</strain>
    </source>
</reference>
<evidence type="ECO:0000256" key="7">
    <source>
        <dbReference type="ARBA" id="ARBA00022970"/>
    </source>
</evidence>
<keyword evidence="4 13" id="KW-0813">Transport</keyword>
<dbReference type="Pfam" id="PF00528">
    <property type="entry name" value="BPD_transp_1"/>
    <property type="match status" value="1"/>
</dbReference>
<feature type="transmembrane region" description="Helical" evidence="13">
    <location>
        <begin position="25"/>
        <end position="43"/>
    </location>
</feature>
<keyword evidence="9 13" id="KW-0472">Membrane</keyword>
<evidence type="ECO:0000313" key="15">
    <source>
        <dbReference type="EMBL" id="HHW33641.1"/>
    </source>
</evidence>
<comment type="subcellular location">
    <subcellularLocation>
        <location evidence="2">Cell inner membrane</location>
        <topology evidence="2">Multi-pass membrane protein</topology>
    </subcellularLocation>
    <subcellularLocation>
        <location evidence="13">Cell membrane</location>
        <topology evidence="13">Multi-pass membrane protein</topology>
    </subcellularLocation>
</comment>
<sequence>MTIDFSFLARYQDALLMGLGMTLRLTLIAFALGIVWGFVLALLRNSSIAPVRWIAAVYVEFFRGTPVLIQIFWIFYCMPIFLGTDLSNFTAAVLCLTLYGGAIMSETFRAGMKSIGREQYDACHALGLSPWTRATRIVLPQATLRSVPVLLSNGIGIFKESSLVSAIGMMELMFIGTTISNRTGRPVEVFTAVALIYFVVAFPLTRLVTWLEKRILKRFAI</sequence>
<proteinExistence type="inferred from homology"/>
<dbReference type="GO" id="GO:0022857">
    <property type="term" value="F:transmembrane transporter activity"/>
    <property type="evidence" value="ECO:0007669"/>
    <property type="project" value="InterPro"/>
</dbReference>
<comment type="function">
    <text evidence="10">Part of the ABC transporter complex GltIJKL involved in glutamate and aspartate uptake. Probably responsible for the translocation of the substrate across the membrane.</text>
</comment>
<dbReference type="RefSeq" id="WP_073063852.1">
    <property type="nucleotide sequence ID" value="NZ_DAOKYZ010000007.1"/>
</dbReference>
<dbReference type="STRING" id="53463.SAMN05444389_10351"/>
<evidence type="ECO:0000256" key="12">
    <source>
        <dbReference type="ARBA" id="ARBA00073645"/>
    </source>
</evidence>
<feature type="transmembrane region" description="Helical" evidence="13">
    <location>
        <begin position="88"/>
        <end position="108"/>
    </location>
</feature>
<feature type="transmembrane region" description="Helical" evidence="13">
    <location>
        <begin position="163"/>
        <end position="183"/>
    </location>
</feature>
<dbReference type="InterPro" id="IPR000515">
    <property type="entry name" value="MetI-like"/>
</dbReference>
<gene>
    <name evidence="15" type="ORF">GXX24_05820</name>
    <name evidence="16" type="ORF">SAMN05444389_10351</name>
</gene>
<keyword evidence="17" id="KW-1185">Reference proteome</keyword>
<evidence type="ECO:0000256" key="4">
    <source>
        <dbReference type="ARBA" id="ARBA00022448"/>
    </source>
</evidence>
<dbReference type="Proteomes" id="UP000580830">
    <property type="component" value="Unassembled WGS sequence"/>
</dbReference>
<dbReference type="EMBL" id="DULP01000084">
    <property type="protein sequence ID" value="HHW33641.1"/>
    <property type="molecule type" value="Genomic_DNA"/>
</dbReference>
<name>A0A1M7FHZ1_9RHOB</name>
<keyword evidence="6 13" id="KW-0812">Transmembrane</keyword>
<evidence type="ECO:0000256" key="3">
    <source>
        <dbReference type="ARBA" id="ARBA00010072"/>
    </source>
</evidence>
<dbReference type="InterPro" id="IPR035906">
    <property type="entry name" value="MetI-like_sf"/>
</dbReference>
<dbReference type="EMBL" id="FRCK01000003">
    <property type="protein sequence ID" value="SHM03319.1"/>
    <property type="molecule type" value="Genomic_DNA"/>
</dbReference>
<evidence type="ECO:0000313" key="16">
    <source>
        <dbReference type="EMBL" id="SHM03319.1"/>
    </source>
</evidence>
<keyword evidence="7" id="KW-0029">Amino-acid transport</keyword>
<organism evidence="16 17">
    <name type="scientific">Paracoccus solventivorans</name>
    <dbReference type="NCBI Taxonomy" id="53463"/>
    <lineage>
        <taxon>Bacteria</taxon>
        <taxon>Pseudomonadati</taxon>
        <taxon>Pseudomonadota</taxon>
        <taxon>Alphaproteobacteria</taxon>
        <taxon>Rhodobacterales</taxon>
        <taxon>Paracoccaceae</taxon>
        <taxon>Paracoccus</taxon>
    </lineage>
</organism>
<dbReference type="Proteomes" id="UP000184444">
    <property type="component" value="Unassembled WGS sequence"/>
</dbReference>
<dbReference type="CDD" id="cd06261">
    <property type="entry name" value="TM_PBP2"/>
    <property type="match status" value="1"/>
</dbReference>
<dbReference type="AlphaFoldDB" id="A0A1M7FHZ1"/>
<dbReference type="PROSITE" id="PS50928">
    <property type="entry name" value="ABC_TM1"/>
    <property type="match status" value="1"/>
</dbReference>
<feature type="transmembrane region" description="Helical" evidence="13">
    <location>
        <begin position="55"/>
        <end position="76"/>
    </location>
</feature>
<dbReference type="InterPro" id="IPR043429">
    <property type="entry name" value="ArtM/GltK/GlnP/TcyL/YhdX-like"/>
</dbReference>
<evidence type="ECO:0000256" key="11">
    <source>
        <dbReference type="ARBA" id="ARBA00062718"/>
    </source>
</evidence>
<evidence type="ECO:0000313" key="18">
    <source>
        <dbReference type="Proteomes" id="UP000580830"/>
    </source>
</evidence>
<dbReference type="InterPro" id="IPR010065">
    <property type="entry name" value="AA_ABC_transptr_permease_3TM"/>
</dbReference>
<evidence type="ECO:0000259" key="14">
    <source>
        <dbReference type="PROSITE" id="PS50928"/>
    </source>
</evidence>
<dbReference type="OrthoDB" id="9814550at2"/>
<dbReference type="FunFam" id="1.10.3720.10:FF:000006">
    <property type="entry name" value="Glutamate/aspartate ABC transporter, permease protein GltK"/>
    <property type="match status" value="1"/>
</dbReference>
<reference evidence="15 18" key="3">
    <citation type="journal article" date="2020" name="Biotechnol. Biofuels">
        <title>New insights from the biogas microbiome by comprehensive genome-resolved metagenomics of nearly 1600 species originating from multiple anaerobic digesters.</title>
        <authorList>
            <person name="Campanaro S."/>
            <person name="Treu L."/>
            <person name="Rodriguez-R L.M."/>
            <person name="Kovalovszki A."/>
            <person name="Ziels R.M."/>
            <person name="Maus I."/>
            <person name="Zhu X."/>
            <person name="Kougias P.G."/>
            <person name="Basile A."/>
            <person name="Luo G."/>
            <person name="Schluter A."/>
            <person name="Konstantinidis K.T."/>
            <person name="Angelidaki I."/>
        </authorList>
    </citation>
    <scope>NUCLEOTIDE SEQUENCE [LARGE SCALE GENOMIC DNA]</scope>
    <source>
        <strain evidence="15">AS04akNAM_125</strain>
    </source>
</reference>
<dbReference type="SUPFAM" id="SSF161098">
    <property type="entry name" value="MetI-like"/>
    <property type="match status" value="1"/>
</dbReference>
<comment type="subunit">
    <text evidence="11">The complex is composed of two ATP-binding proteins (GltL), two transmembrane proteins (GltJ and GltK) and a solute-binding protein (GltI).</text>
</comment>